<protein>
    <submittedName>
        <fullName evidence="1">Uncharacterized protein</fullName>
    </submittedName>
</protein>
<reference evidence="1 2" key="1">
    <citation type="submission" date="2019-06" db="EMBL/GenBank/DDBJ databases">
        <authorList>
            <person name="Rodrigo-Torres L."/>
            <person name="Arahal R. D."/>
            <person name="Lucena T."/>
        </authorList>
    </citation>
    <scope>NUCLEOTIDE SEQUENCE [LARGE SCALE GENOMIC DNA]</scope>
    <source>
        <strain evidence="1 2">INIA P508</strain>
    </source>
</reference>
<evidence type="ECO:0000313" key="2">
    <source>
        <dbReference type="Proteomes" id="UP000365705"/>
    </source>
</evidence>
<evidence type="ECO:0000313" key="1">
    <source>
        <dbReference type="EMBL" id="VTZ90380.1"/>
    </source>
</evidence>
<name>A0A508YKV1_LIMMU</name>
<sequence>MAKTPRQDYLNYRNFARQYIQPTNLDRRLRFNQQPDRDADLVELLKHTADALSWRGIDASEILREKY</sequence>
<accession>A0A508YKV1</accession>
<gene>
    <name evidence="1" type="ORF">LMUP508_01153</name>
</gene>
<dbReference type="EMBL" id="CABFNH010000014">
    <property type="protein sequence ID" value="VTZ90380.1"/>
    <property type="molecule type" value="Genomic_DNA"/>
</dbReference>
<proteinExistence type="predicted"/>
<dbReference type="RefSeq" id="WP_143113057.1">
    <property type="nucleotide sequence ID" value="NZ_CABFNH010000014.1"/>
</dbReference>
<dbReference type="Proteomes" id="UP000365705">
    <property type="component" value="Unassembled WGS sequence"/>
</dbReference>
<organism evidence="1 2">
    <name type="scientific">Limosilactobacillus mucosae</name>
    <name type="common">Lactobacillus mucosae</name>
    <dbReference type="NCBI Taxonomy" id="97478"/>
    <lineage>
        <taxon>Bacteria</taxon>
        <taxon>Bacillati</taxon>
        <taxon>Bacillota</taxon>
        <taxon>Bacilli</taxon>
        <taxon>Lactobacillales</taxon>
        <taxon>Lactobacillaceae</taxon>
        <taxon>Limosilactobacillus</taxon>
    </lineage>
</organism>
<dbReference type="AlphaFoldDB" id="A0A508YKV1"/>